<dbReference type="KEGG" id="lsd:EMK97_14460"/>
<feature type="transmembrane region" description="Helical" evidence="1">
    <location>
        <begin position="36"/>
        <end position="56"/>
    </location>
</feature>
<dbReference type="InterPro" id="IPR021552">
    <property type="entry name" value="ArsP_2"/>
</dbReference>
<dbReference type="Pfam" id="PF11449">
    <property type="entry name" value="ArsP_2"/>
    <property type="match status" value="1"/>
</dbReference>
<dbReference type="AlphaFoldDB" id="A0A4P6PB34"/>
<dbReference type="NCBIfam" id="NF037962">
    <property type="entry name" value="arsenic_eff"/>
    <property type="match status" value="1"/>
</dbReference>
<feature type="transmembrane region" description="Helical" evidence="1">
    <location>
        <begin position="62"/>
        <end position="85"/>
    </location>
</feature>
<dbReference type="Proteomes" id="UP000290244">
    <property type="component" value="Chromosome"/>
</dbReference>
<evidence type="ECO:0000256" key="1">
    <source>
        <dbReference type="SAM" id="Phobius"/>
    </source>
</evidence>
<keyword evidence="3" id="KW-1185">Reference proteome</keyword>
<accession>A0A4P6PB34</accession>
<feature type="transmembrane region" description="Helical" evidence="1">
    <location>
        <begin position="291"/>
        <end position="314"/>
    </location>
</feature>
<feature type="transmembrane region" description="Helical" evidence="1">
    <location>
        <begin position="129"/>
        <end position="148"/>
    </location>
</feature>
<keyword evidence="1" id="KW-0472">Membrane</keyword>
<dbReference type="OrthoDB" id="3776971at2"/>
<keyword evidence="1" id="KW-0812">Transmembrane</keyword>
<feature type="transmembrane region" description="Helical" evidence="1">
    <location>
        <begin position="379"/>
        <end position="401"/>
    </location>
</feature>
<proteinExistence type="predicted"/>
<keyword evidence="1" id="KW-1133">Transmembrane helix</keyword>
<evidence type="ECO:0000313" key="3">
    <source>
        <dbReference type="Proteomes" id="UP000290244"/>
    </source>
</evidence>
<gene>
    <name evidence="2" type="ORF">EMK97_14460</name>
</gene>
<feature type="transmembrane region" description="Helical" evidence="1">
    <location>
        <begin position="97"/>
        <end position="123"/>
    </location>
</feature>
<dbReference type="EMBL" id="CP034759">
    <property type="protein sequence ID" value="QBG36837.1"/>
    <property type="molecule type" value="Genomic_DNA"/>
</dbReference>
<feature type="transmembrane region" description="Helical" evidence="1">
    <location>
        <begin position="231"/>
        <end position="255"/>
    </location>
</feature>
<feature type="transmembrane region" description="Helical" evidence="1">
    <location>
        <begin position="206"/>
        <end position="224"/>
    </location>
</feature>
<evidence type="ECO:0008006" key="4">
    <source>
        <dbReference type="Google" id="ProtNLM"/>
    </source>
</evidence>
<feature type="transmembrane region" description="Helical" evidence="1">
    <location>
        <begin position="155"/>
        <end position="173"/>
    </location>
</feature>
<organism evidence="2 3">
    <name type="scientific">Litorilituus sediminis</name>
    <dbReference type="NCBI Taxonomy" id="718192"/>
    <lineage>
        <taxon>Bacteria</taxon>
        <taxon>Pseudomonadati</taxon>
        <taxon>Pseudomonadota</taxon>
        <taxon>Gammaproteobacteria</taxon>
        <taxon>Alteromonadales</taxon>
        <taxon>Colwelliaceae</taxon>
        <taxon>Litorilituus</taxon>
    </lineage>
</organism>
<name>A0A4P6PB34_9GAMM</name>
<reference evidence="2 3" key="1">
    <citation type="submission" date="2018-12" db="EMBL/GenBank/DDBJ databases">
        <title>Complete genome of Litorilituus sediminis.</title>
        <authorList>
            <person name="Liu A."/>
            <person name="Rong J."/>
        </authorList>
    </citation>
    <scope>NUCLEOTIDE SEQUENCE [LARGE SCALE GENOMIC DNA]</scope>
    <source>
        <strain evidence="2 3">JCM 17549</strain>
    </source>
</reference>
<evidence type="ECO:0000313" key="2">
    <source>
        <dbReference type="EMBL" id="QBG36837.1"/>
    </source>
</evidence>
<protein>
    <recommendedName>
        <fullName evidence="4">Arsenic efflux protein</fullName>
    </recommendedName>
</protein>
<sequence length="404" mass="43938">MWPTTMQGKVMNTGQIEQTANAKLILKEKILLRWRYFFPVVIVALIMAPTTRSLTFSVISDAFFQVGVFVLATLSLYHLVAGYLAKKPSIPLAKQPITQVGFAAFLGAIPGCGGAIIVITQFIQGKFSFGSVVAVLTATMGDAAFLLIASKPVDGLVLIAISVTTGTITGYVIDLCFGRDYLRVEPQSNSQQHYACSSNTVEAATYLWKIILIPAMVISLLYAFQIDPNEFLALPEGTVEFFGGIFALIAIITWAKAKTNAKNQYQEFVAEQQKNCDSNWFSCAVQDTNFVLTWAVAAFVMFALLNQFSGFDLAIWFHQYASFTPFAGVLIGLLPGCGPQIIVTSLYIQGAIPFSAQLGNAISNDGDALFPAIALAPKIAIYATLFSTIPALIVAYGYFFLFEF</sequence>
<feature type="transmembrane region" description="Helical" evidence="1">
    <location>
        <begin position="326"/>
        <end position="348"/>
    </location>
</feature>